<dbReference type="SUPFAM" id="SSF47459">
    <property type="entry name" value="HLH, helix-loop-helix DNA-binding domain"/>
    <property type="match status" value="1"/>
</dbReference>
<keyword evidence="2" id="KW-0805">Transcription regulation</keyword>
<dbReference type="InterPro" id="IPR055477">
    <property type="entry name" value="DUF7049"/>
</dbReference>
<protein>
    <submittedName>
        <fullName evidence="7">Transcription factor bHLH041</fullName>
    </submittedName>
</protein>
<gene>
    <name evidence="7" type="ORF">SHERM_14562</name>
</gene>
<dbReference type="InterPro" id="IPR036638">
    <property type="entry name" value="HLH_DNA-bd_sf"/>
</dbReference>
<name>A0A9N7MVX1_STRHE</name>
<dbReference type="Pfam" id="PF23133">
    <property type="entry name" value="DUF7050"/>
    <property type="match status" value="1"/>
</dbReference>
<dbReference type="InterPro" id="IPR055478">
    <property type="entry name" value="DUF7050"/>
</dbReference>
<comment type="caution">
    <text evidence="7">The sequence shown here is derived from an EMBL/GenBank/DDBJ whole genome shotgun (WGS) entry which is preliminary data.</text>
</comment>
<keyword evidence="3" id="KW-0804">Transcription</keyword>
<dbReference type="Pfam" id="PF23132">
    <property type="entry name" value="DUF7049"/>
    <property type="match status" value="1"/>
</dbReference>
<evidence type="ECO:0000256" key="1">
    <source>
        <dbReference type="ARBA" id="ARBA00004123"/>
    </source>
</evidence>
<dbReference type="PANTHER" id="PTHR46665:SF1">
    <property type="entry name" value="SPERMATOGENESIS- AND OOGENESIS-SPECIFIC BASIC HELIX-LOOP-HELIX-CONTAINING PROTEIN 1"/>
    <property type="match status" value="1"/>
</dbReference>
<dbReference type="Proteomes" id="UP001153555">
    <property type="component" value="Unassembled WGS sequence"/>
</dbReference>
<evidence type="ECO:0000256" key="4">
    <source>
        <dbReference type="ARBA" id="ARBA00023242"/>
    </source>
</evidence>
<comment type="subcellular location">
    <subcellularLocation>
        <location evidence="1">Nucleus</location>
    </subcellularLocation>
</comment>
<dbReference type="OrthoDB" id="5778525at2759"/>
<dbReference type="AlphaFoldDB" id="A0A9N7MVX1"/>
<dbReference type="InterPro" id="IPR011598">
    <property type="entry name" value="bHLH_dom"/>
</dbReference>
<dbReference type="PANTHER" id="PTHR46665">
    <property type="entry name" value="TRANSCRIPTION FACTOR BHLH041-RELATED-RELATED"/>
    <property type="match status" value="1"/>
</dbReference>
<feature type="coiled-coil region" evidence="5">
    <location>
        <begin position="316"/>
        <end position="343"/>
    </location>
</feature>
<dbReference type="SMART" id="SM00353">
    <property type="entry name" value="HLH"/>
    <property type="match status" value="1"/>
</dbReference>
<evidence type="ECO:0000256" key="2">
    <source>
        <dbReference type="ARBA" id="ARBA00023015"/>
    </source>
</evidence>
<reference evidence="7" key="1">
    <citation type="submission" date="2019-12" db="EMBL/GenBank/DDBJ databases">
        <authorList>
            <person name="Scholes J."/>
        </authorList>
    </citation>
    <scope>NUCLEOTIDE SEQUENCE</scope>
</reference>
<dbReference type="GO" id="GO:0046983">
    <property type="term" value="F:protein dimerization activity"/>
    <property type="evidence" value="ECO:0007669"/>
    <property type="project" value="InterPro"/>
</dbReference>
<evidence type="ECO:0000256" key="3">
    <source>
        <dbReference type="ARBA" id="ARBA00023163"/>
    </source>
</evidence>
<evidence type="ECO:0000313" key="8">
    <source>
        <dbReference type="Proteomes" id="UP001153555"/>
    </source>
</evidence>
<dbReference type="EMBL" id="CACSLK010012206">
    <property type="protein sequence ID" value="CAA0814261.1"/>
    <property type="molecule type" value="Genomic_DNA"/>
</dbReference>
<sequence length="468" mass="52680">MDTVFLLGDEDRAAFLQQMMQSFGCLHICLWSYLPHPSNCLLAMDGLYRGSSSPQQPSSSSASLARRLFDAYRESVNYVETENMRIPGFAFKNNLPYMELKLHDLQRMASHDVQLQFYHTVVFMGCAAGEIELGMSNDPPQVDLGKEMKNLFPADFSRQAAISAGEMPTHMPSSASSSTSLRSLSADSSEYYSPLLLNIIHHNQEPLTTPLIIHRNPGTAFTRYSDNPAHPGSYIIGKQNMFKRAISFFRNLNMRKRHELQAAAQGRPTTAQMHHMISERRRREKLNESFQVLRSLLPSGTKKDKASVLSSTTEYLSTLKSRVDELSRRNQMLESRILSVQRLSKGSGGGGEDDETGPKICSVDDQRVNVEITHVSPSTSEARFLDLRVRARARSSGEIMSDGLSDLVIVLLEFLKQQRNVSLTSLESNTRMSGPAAVHEMMLRLKIEGDEFEEWGFQEAVRRVVEYT</sequence>
<proteinExistence type="predicted"/>
<keyword evidence="8" id="KW-1185">Reference proteome</keyword>
<dbReference type="PROSITE" id="PS50888">
    <property type="entry name" value="BHLH"/>
    <property type="match status" value="1"/>
</dbReference>
<evidence type="ECO:0000313" key="7">
    <source>
        <dbReference type="EMBL" id="CAA0814261.1"/>
    </source>
</evidence>
<evidence type="ECO:0000256" key="5">
    <source>
        <dbReference type="SAM" id="Coils"/>
    </source>
</evidence>
<dbReference type="GO" id="GO:0005634">
    <property type="term" value="C:nucleus"/>
    <property type="evidence" value="ECO:0007669"/>
    <property type="project" value="UniProtKB-SubCell"/>
</dbReference>
<dbReference type="Gene3D" id="4.10.280.10">
    <property type="entry name" value="Helix-loop-helix DNA-binding domain"/>
    <property type="match status" value="1"/>
</dbReference>
<keyword evidence="5" id="KW-0175">Coiled coil</keyword>
<keyword evidence="4" id="KW-0539">Nucleus</keyword>
<dbReference type="Pfam" id="PF00010">
    <property type="entry name" value="HLH"/>
    <property type="match status" value="1"/>
</dbReference>
<dbReference type="InterPro" id="IPR044658">
    <property type="entry name" value="bHLH92/bHLH041-like"/>
</dbReference>
<feature type="domain" description="BHLH" evidence="6">
    <location>
        <begin position="270"/>
        <end position="319"/>
    </location>
</feature>
<accession>A0A9N7MVX1</accession>
<organism evidence="7 8">
    <name type="scientific">Striga hermonthica</name>
    <name type="common">Purple witchweed</name>
    <name type="synonym">Buchnera hermonthica</name>
    <dbReference type="NCBI Taxonomy" id="68872"/>
    <lineage>
        <taxon>Eukaryota</taxon>
        <taxon>Viridiplantae</taxon>
        <taxon>Streptophyta</taxon>
        <taxon>Embryophyta</taxon>
        <taxon>Tracheophyta</taxon>
        <taxon>Spermatophyta</taxon>
        <taxon>Magnoliopsida</taxon>
        <taxon>eudicotyledons</taxon>
        <taxon>Gunneridae</taxon>
        <taxon>Pentapetalae</taxon>
        <taxon>asterids</taxon>
        <taxon>lamiids</taxon>
        <taxon>Lamiales</taxon>
        <taxon>Orobanchaceae</taxon>
        <taxon>Buchnereae</taxon>
        <taxon>Striga</taxon>
    </lineage>
</organism>
<evidence type="ECO:0000259" key="6">
    <source>
        <dbReference type="PROSITE" id="PS50888"/>
    </source>
</evidence>